<evidence type="ECO:0000313" key="1">
    <source>
        <dbReference type="EMBL" id="JAH12260.1"/>
    </source>
</evidence>
<organism evidence="1">
    <name type="scientific">Anguilla anguilla</name>
    <name type="common">European freshwater eel</name>
    <name type="synonym">Muraena anguilla</name>
    <dbReference type="NCBI Taxonomy" id="7936"/>
    <lineage>
        <taxon>Eukaryota</taxon>
        <taxon>Metazoa</taxon>
        <taxon>Chordata</taxon>
        <taxon>Craniata</taxon>
        <taxon>Vertebrata</taxon>
        <taxon>Euteleostomi</taxon>
        <taxon>Actinopterygii</taxon>
        <taxon>Neopterygii</taxon>
        <taxon>Teleostei</taxon>
        <taxon>Anguilliformes</taxon>
        <taxon>Anguillidae</taxon>
        <taxon>Anguilla</taxon>
    </lineage>
</organism>
<proteinExistence type="predicted"/>
<reference evidence="1" key="1">
    <citation type="submission" date="2014-11" db="EMBL/GenBank/DDBJ databases">
        <authorList>
            <person name="Amaro Gonzalez C."/>
        </authorList>
    </citation>
    <scope>NUCLEOTIDE SEQUENCE</scope>
</reference>
<dbReference type="EMBL" id="GBXM01107310">
    <property type="protein sequence ID" value="JAH01267.1"/>
    <property type="molecule type" value="Transcribed_RNA"/>
</dbReference>
<sequence length="20" mass="2342">MTLKYSVLNMILFHLGNLFS</sequence>
<dbReference type="EMBL" id="GBXM01096317">
    <property type="protein sequence ID" value="JAH12260.1"/>
    <property type="molecule type" value="Transcribed_RNA"/>
</dbReference>
<protein>
    <submittedName>
        <fullName evidence="1">Uncharacterized protein</fullName>
    </submittedName>
</protein>
<dbReference type="AlphaFoldDB" id="A0A0E9Q7G5"/>
<name>A0A0E9Q7G5_ANGAN</name>
<accession>A0A0E9Q7G5</accession>
<reference evidence="1" key="2">
    <citation type="journal article" date="2015" name="Fish Shellfish Immunol.">
        <title>Early steps in the European eel (Anguilla anguilla)-Vibrio vulnificus interaction in the gills: Role of the RtxA13 toxin.</title>
        <authorList>
            <person name="Callol A."/>
            <person name="Pajuelo D."/>
            <person name="Ebbesson L."/>
            <person name="Teles M."/>
            <person name="MacKenzie S."/>
            <person name="Amaro C."/>
        </authorList>
    </citation>
    <scope>NUCLEOTIDE SEQUENCE</scope>
</reference>